<evidence type="ECO:0000313" key="1">
    <source>
        <dbReference type="EMBL" id="KAJ9068540.1"/>
    </source>
</evidence>
<dbReference type="EMBL" id="QTSX02003720">
    <property type="protein sequence ID" value="KAJ9068540.1"/>
    <property type="molecule type" value="Genomic_DNA"/>
</dbReference>
<reference evidence="1" key="1">
    <citation type="submission" date="2022-04" db="EMBL/GenBank/DDBJ databases">
        <title>Genome of the entomopathogenic fungus Entomophthora muscae.</title>
        <authorList>
            <person name="Elya C."/>
            <person name="Lovett B.R."/>
            <person name="Lee E."/>
            <person name="Macias A.M."/>
            <person name="Hajek A.E."/>
            <person name="De Bivort B.L."/>
            <person name="Kasson M.T."/>
            <person name="De Fine Licht H.H."/>
            <person name="Stajich J.E."/>
        </authorList>
    </citation>
    <scope>NUCLEOTIDE SEQUENCE</scope>
    <source>
        <strain evidence="1">Berkeley</strain>
    </source>
</reference>
<evidence type="ECO:0000313" key="2">
    <source>
        <dbReference type="Proteomes" id="UP001165960"/>
    </source>
</evidence>
<name>A0ACC2T1S8_9FUNG</name>
<protein>
    <submittedName>
        <fullName evidence="1">Uncharacterized protein</fullName>
    </submittedName>
</protein>
<accession>A0ACC2T1S8</accession>
<organism evidence="1 2">
    <name type="scientific">Entomophthora muscae</name>
    <dbReference type="NCBI Taxonomy" id="34485"/>
    <lineage>
        <taxon>Eukaryota</taxon>
        <taxon>Fungi</taxon>
        <taxon>Fungi incertae sedis</taxon>
        <taxon>Zoopagomycota</taxon>
        <taxon>Entomophthoromycotina</taxon>
        <taxon>Entomophthoromycetes</taxon>
        <taxon>Entomophthorales</taxon>
        <taxon>Entomophthoraceae</taxon>
        <taxon>Entomophthora</taxon>
    </lineage>
</organism>
<gene>
    <name evidence="1" type="ORF">DSO57_1027628</name>
</gene>
<proteinExistence type="predicted"/>
<sequence length="97" mass="11000">MIELLVSLVLLAQGLVENLLLITLILTEDLTTEHLRHQLPILLLPAILPVDLTQFRLILNAHPLPSLIAQAASKRRLHCMITRLHKNPIFLFTEEIS</sequence>
<comment type="caution">
    <text evidence="1">The sequence shown here is derived from an EMBL/GenBank/DDBJ whole genome shotgun (WGS) entry which is preliminary data.</text>
</comment>
<keyword evidence="2" id="KW-1185">Reference proteome</keyword>
<dbReference type="Proteomes" id="UP001165960">
    <property type="component" value="Unassembled WGS sequence"/>
</dbReference>